<proteinExistence type="inferred from homology"/>
<sequence length="308" mass="34780">MGCGSQWTVDALAAVKMWRLAFNHGNWDPSSEQLSRVFRCISAVDQESALKFAYKRDVKSYLAARLLTLYVARRCFGLDPINVNVKRSAHGRPHLEGEVDFDFNLSHNGEFTLLTSCHKMRTGVDVMQVELPQINLWTLNATPTGNSFALSASESVAKFLLKMKSLFAPSEWHLLTSASYEDNERMRNFFRLWCLKEAFVKNIGTGLSTDVSTVEFDLSGTTPKCTYPGLVDVEWAFEEHELPHGHVAAVAWYRPGGLNKCFGVESFHELSISDLLDNLSPWNKVQDHFWASYCRKDACPPSTRSMLP</sequence>
<feature type="domain" description="4'-phosphopantetheinyl transferase" evidence="9">
    <location>
        <begin position="163"/>
        <end position="251"/>
    </location>
</feature>
<dbReference type="Pfam" id="PF22624">
    <property type="entry name" value="AASDHPPT_N"/>
    <property type="match status" value="1"/>
</dbReference>
<dbReference type="PANTHER" id="PTHR12215">
    <property type="entry name" value="PHOSPHOPANTETHEINE TRANSFERASE"/>
    <property type="match status" value="1"/>
</dbReference>
<comment type="catalytic activity">
    <reaction evidence="8">
        <text>apo-[ACP] + acetyl-CoA = acetyl-[ACP] + adenosine 3',5'-bisphosphate + H(+)</text>
        <dbReference type="Rhea" id="RHEA:46564"/>
        <dbReference type="Rhea" id="RHEA-COMP:9621"/>
        <dbReference type="Rhea" id="RHEA-COMP:9690"/>
        <dbReference type="ChEBI" id="CHEBI:15378"/>
        <dbReference type="ChEBI" id="CHEBI:29999"/>
        <dbReference type="ChEBI" id="CHEBI:57288"/>
        <dbReference type="ChEBI" id="CHEBI:58343"/>
        <dbReference type="ChEBI" id="CHEBI:78446"/>
    </reaction>
    <physiologicalReaction direction="left-to-right" evidence="8">
        <dbReference type="Rhea" id="RHEA:46565"/>
    </physiologicalReaction>
</comment>
<accession>A0ABR4QL87</accession>
<evidence type="ECO:0000259" key="10">
    <source>
        <dbReference type="Pfam" id="PF22624"/>
    </source>
</evidence>
<evidence type="ECO:0000256" key="4">
    <source>
        <dbReference type="ARBA" id="ARBA00022679"/>
    </source>
</evidence>
<comment type="caution">
    <text evidence="11">The sequence shown here is derived from an EMBL/GenBank/DDBJ whole genome shotgun (WGS) entry which is preliminary data.</text>
</comment>
<dbReference type="InterPro" id="IPR008278">
    <property type="entry name" value="4-PPantetheinyl_Trfase_dom"/>
</dbReference>
<evidence type="ECO:0000256" key="8">
    <source>
        <dbReference type="ARBA" id="ARBA00048794"/>
    </source>
</evidence>
<dbReference type="EMBL" id="JAKROA010000002">
    <property type="protein sequence ID" value="KAL5110170.1"/>
    <property type="molecule type" value="Genomic_DNA"/>
</dbReference>
<dbReference type="Pfam" id="PF01648">
    <property type="entry name" value="ACPS"/>
    <property type="match status" value="1"/>
</dbReference>
<evidence type="ECO:0000256" key="6">
    <source>
        <dbReference type="ARBA" id="ARBA00033443"/>
    </source>
</evidence>
<dbReference type="GO" id="GO:0016740">
    <property type="term" value="F:transferase activity"/>
    <property type="evidence" value="ECO:0007669"/>
    <property type="project" value="UniProtKB-KW"/>
</dbReference>
<evidence type="ECO:0000313" key="11">
    <source>
        <dbReference type="EMBL" id="KAL5110170.1"/>
    </source>
</evidence>
<dbReference type="EC" id="2.7.8.7" evidence="2"/>
<evidence type="ECO:0000259" key="9">
    <source>
        <dbReference type="Pfam" id="PF01648"/>
    </source>
</evidence>
<feature type="domain" description="4'-phosphopantetheinyl transferase N-terminal" evidence="10">
    <location>
        <begin position="26"/>
        <end position="117"/>
    </location>
</feature>
<evidence type="ECO:0000313" key="12">
    <source>
        <dbReference type="Proteomes" id="UP001651158"/>
    </source>
</evidence>
<dbReference type="InterPro" id="IPR055066">
    <property type="entry name" value="AASDHPPT_N"/>
</dbReference>
<evidence type="ECO:0000256" key="2">
    <source>
        <dbReference type="ARBA" id="ARBA00013172"/>
    </source>
</evidence>
<evidence type="ECO:0000256" key="3">
    <source>
        <dbReference type="ARBA" id="ARBA00016301"/>
    </source>
</evidence>
<evidence type="ECO:0000256" key="7">
    <source>
        <dbReference type="ARBA" id="ARBA00048641"/>
    </source>
</evidence>
<evidence type="ECO:0000256" key="1">
    <source>
        <dbReference type="ARBA" id="ARBA00006195"/>
    </source>
</evidence>
<name>A0ABR4QL87_9CEST</name>
<dbReference type="SUPFAM" id="SSF56214">
    <property type="entry name" value="4'-phosphopantetheinyl transferase"/>
    <property type="match status" value="2"/>
</dbReference>
<organism evidence="11 12">
    <name type="scientific">Taenia crassiceps</name>
    <dbReference type="NCBI Taxonomy" id="6207"/>
    <lineage>
        <taxon>Eukaryota</taxon>
        <taxon>Metazoa</taxon>
        <taxon>Spiralia</taxon>
        <taxon>Lophotrochozoa</taxon>
        <taxon>Platyhelminthes</taxon>
        <taxon>Cestoda</taxon>
        <taxon>Eucestoda</taxon>
        <taxon>Cyclophyllidea</taxon>
        <taxon>Taeniidae</taxon>
        <taxon>Taenia</taxon>
    </lineage>
</organism>
<dbReference type="InterPro" id="IPR050559">
    <property type="entry name" value="P-Pant_transferase_sf"/>
</dbReference>
<dbReference type="PANTHER" id="PTHR12215:SF10">
    <property type="entry name" value="L-AMINOADIPATE-SEMIALDEHYDE DEHYDROGENASE-PHOSPHOPANTETHEINYL TRANSFERASE"/>
    <property type="match status" value="1"/>
</dbReference>
<protein>
    <recommendedName>
        <fullName evidence="3">L-aminoadipate-semialdehyde dehydrogenase-phosphopantetheinyl transferase</fullName>
        <ecNumber evidence="2">2.7.8.7</ecNumber>
    </recommendedName>
    <alternativeName>
        <fullName evidence="5">4'-phosphopantetheinyl transferase</fullName>
    </alternativeName>
    <alternativeName>
        <fullName evidence="6">Alpha-aminoadipic semialdehyde dehydrogenase-phosphopantetheinyl transferase</fullName>
    </alternativeName>
</protein>
<keyword evidence="12" id="KW-1185">Reference proteome</keyword>
<evidence type="ECO:0000256" key="5">
    <source>
        <dbReference type="ARBA" id="ARBA00030484"/>
    </source>
</evidence>
<keyword evidence="4 11" id="KW-0808">Transferase</keyword>
<comment type="catalytic activity">
    <reaction evidence="7">
        <text>apo-[ACP] + CoA = holo-[ACP] + adenosine 3',5'-bisphosphate + H(+)</text>
        <dbReference type="Rhea" id="RHEA:12068"/>
        <dbReference type="Rhea" id="RHEA-COMP:9685"/>
        <dbReference type="Rhea" id="RHEA-COMP:9690"/>
        <dbReference type="ChEBI" id="CHEBI:15378"/>
        <dbReference type="ChEBI" id="CHEBI:29999"/>
        <dbReference type="ChEBI" id="CHEBI:57287"/>
        <dbReference type="ChEBI" id="CHEBI:58343"/>
        <dbReference type="ChEBI" id="CHEBI:64479"/>
        <dbReference type="EC" id="2.7.8.7"/>
    </reaction>
    <physiologicalReaction direction="left-to-right" evidence="7">
        <dbReference type="Rhea" id="RHEA:12069"/>
    </physiologicalReaction>
</comment>
<comment type="similarity">
    <text evidence="1">Belongs to the P-Pant transferase superfamily. AcpS family.</text>
</comment>
<dbReference type="InterPro" id="IPR037143">
    <property type="entry name" value="4-PPantetheinyl_Trfase_dom_sf"/>
</dbReference>
<gene>
    <name evidence="11" type="ORF">TcWFU_003931</name>
</gene>
<dbReference type="Proteomes" id="UP001651158">
    <property type="component" value="Unassembled WGS sequence"/>
</dbReference>
<reference evidence="11 12" key="1">
    <citation type="journal article" date="2022" name="Front. Cell. Infect. Microbiol.">
        <title>The Genomes of Two Strains of Taenia crassiceps the Animal Model for the Study of Human Cysticercosis.</title>
        <authorList>
            <person name="Bobes R.J."/>
            <person name="Estrada K."/>
            <person name="Rios-Valencia D.G."/>
            <person name="Calderon-Gallegos A."/>
            <person name="de la Torre P."/>
            <person name="Carrero J.C."/>
            <person name="Sanchez-Flores A."/>
            <person name="Laclette J.P."/>
        </authorList>
    </citation>
    <scope>NUCLEOTIDE SEQUENCE [LARGE SCALE GENOMIC DNA]</scope>
    <source>
        <strain evidence="11">WFUcys</strain>
    </source>
</reference>
<dbReference type="Gene3D" id="3.90.470.20">
    <property type="entry name" value="4'-phosphopantetheinyl transferase domain"/>
    <property type="match status" value="1"/>
</dbReference>